<comment type="caution">
    <text evidence="3">The sequence shown here is derived from an EMBL/GenBank/DDBJ whole genome shotgun (WGS) entry which is preliminary data.</text>
</comment>
<evidence type="ECO:0000256" key="1">
    <source>
        <dbReference type="SAM" id="Phobius"/>
    </source>
</evidence>
<name>A0ABW6XZ73_9ACTN</name>
<dbReference type="Pfam" id="PF07811">
    <property type="entry name" value="TadE"/>
    <property type="match status" value="1"/>
</dbReference>
<feature type="domain" description="TadE-like" evidence="2">
    <location>
        <begin position="20"/>
        <end position="62"/>
    </location>
</feature>
<dbReference type="Proteomes" id="UP001602370">
    <property type="component" value="Unassembled WGS sequence"/>
</dbReference>
<gene>
    <name evidence="3" type="ORF">ACFY8C_31420</name>
</gene>
<keyword evidence="1" id="KW-0812">Transmembrane</keyword>
<evidence type="ECO:0000313" key="4">
    <source>
        <dbReference type="Proteomes" id="UP001602370"/>
    </source>
</evidence>
<dbReference type="InterPro" id="IPR012495">
    <property type="entry name" value="TadE-like_dom"/>
</dbReference>
<reference evidence="3 4" key="1">
    <citation type="submission" date="2024-10" db="EMBL/GenBank/DDBJ databases">
        <title>The Natural Products Discovery Center: Release of the First 8490 Sequenced Strains for Exploring Actinobacteria Biosynthetic Diversity.</title>
        <authorList>
            <person name="Kalkreuter E."/>
            <person name="Kautsar S.A."/>
            <person name="Yang D."/>
            <person name="Bader C.D."/>
            <person name="Teijaro C.N."/>
            <person name="Fluegel L."/>
            <person name="Davis C.M."/>
            <person name="Simpson J.R."/>
            <person name="Lauterbach L."/>
            <person name="Steele A.D."/>
            <person name="Gui C."/>
            <person name="Meng S."/>
            <person name="Li G."/>
            <person name="Viehrig K."/>
            <person name="Ye F."/>
            <person name="Su P."/>
            <person name="Kiefer A.F."/>
            <person name="Nichols A."/>
            <person name="Cepeda A.J."/>
            <person name="Yan W."/>
            <person name="Fan B."/>
            <person name="Jiang Y."/>
            <person name="Adhikari A."/>
            <person name="Zheng C.-J."/>
            <person name="Schuster L."/>
            <person name="Cowan T.M."/>
            <person name="Smanski M.J."/>
            <person name="Chevrette M.G."/>
            <person name="De Carvalho L.P.S."/>
            <person name="Shen B."/>
        </authorList>
    </citation>
    <scope>NUCLEOTIDE SEQUENCE [LARGE SCALE GENOMIC DNA]</scope>
    <source>
        <strain evidence="3 4">NPDC012605</strain>
    </source>
</reference>
<evidence type="ECO:0000313" key="3">
    <source>
        <dbReference type="EMBL" id="MFF5922794.1"/>
    </source>
</evidence>
<feature type="transmembrane region" description="Helical" evidence="1">
    <location>
        <begin position="22"/>
        <end position="44"/>
    </location>
</feature>
<dbReference type="RefSeq" id="WP_388310189.1">
    <property type="nucleotide sequence ID" value="NZ_JBIBDZ010000011.1"/>
</dbReference>
<sequence>MMRRPLDSPRPAVQHNSDRGDAAIEAVVVVPLLIAIALVFIAGVRLSLAAQKTDAAAQAAARAASLERTPTAGQSAARAAASDALGERNQACTSTRVTVDTSGLGARLGQISSVTVTVTCTVPLGDLLLFGGGPGVRTMTSSFTSIVDAYRERG</sequence>
<keyword evidence="1" id="KW-1133">Transmembrane helix</keyword>
<evidence type="ECO:0000259" key="2">
    <source>
        <dbReference type="Pfam" id="PF07811"/>
    </source>
</evidence>
<protein>
    <submittedName>
        <fullName evidence="3">TadE/TadG family type IV pilus assembly protein</fullName>
    </submittedName>
</protein>
<keyword evidence="1" id="KW-0472">Membrane</keyword>
<dbReference type="EMBL" id="JBIBDZ010000011">
    <property type="protein sequence ID" value="MFF5922794.1"/>
    <property type="molecule type" value="Genomic_DNA"/>
</dbReference>
<keyword evidence="4" id="KW-1185">Reference proteome</keyword>
<proteinExistence type="predicted"/>
<organism evidence="3 4">
    <name type="scientific">Streptomyces flavochromogenes</name>
    <dbReference type="NCBI Taxonomy" id="68199"/>
    <lineage>
        <taxon>Bacteria</taxon>
        <taxon>Bacillati</taxon>
        <taxon>Actinomycetota</taxon>
        <taxon>Actinomycetes</taxon>
        <taxon>Kitasatosporales</taxon>
        <taxon>Streptomycetaceae</taxon>
        <taxon>Streptomyces</taxon>
    </lineage>
</organism>
<accession>A0ABW6XZ73</accession>